<dbReference type="PATRIC" id="fig|882211.3.peg.1997"/>
<name>A0A0J6GCN2_PSEDM</name>
<dbReference type="InterPro" id="IPR050333">
    <property type="entry name" value="SLRP"/>
</dbReference>
<comment type="caution">
    <text evidence="4">The sequence shown here is derived from an EMBL/GenBank/DDBJ whole genome shotgun (WGS) entry which is preliminary data.</text>
</comment>
<evidence type="ECO:0000259" key="3">
    <source>
        <dbReference type="Pfam" id="PF20178"/>
    </source>
</evidence>
<accession>A0A0J6GCN2</accession>
<dbReference type="OrthoDB" id="1467561at2"/>
<dbReference type="RefSeq" id="WP_048359778.1">
    <property type="nucleotide sequence ID" value="NZ_FNUD01000002.1"/>
</dbReference>
<gene>
    <name evidence="4" type="ORF">SAMN04489800_4395</name>
</gene>
<reference evidence="4" key="1">
    <citation type="submission" date="2016-10" db="EMBL/GenBank/DDBJ databases">
        <authorList>
            <person name="Varghese N."/>
            <person name="Submissions S."/>
        </authorList>
    </citation>
    <scope>NUCLEOTIDE SEQUENCE [LARGE SCALE GENOMIC DNA]</scope>
    <source>
        <strain evidence="4">LMG 25555</strain>
    </source>
</reference>
<keyword evidence="5" id="KW-1185">Reference proteome</keyword>
<proteinExistence type="predicted"/>
<dbReference type="InterPro" id="IPR046673">
    <property type="entry name" value="ToxA_N"/>
</dbReference>
<organism evidence="4 5">
    <name type="scientific">Pseudomonas deceptionensis</name>
    <dbReference type="NCBI Taxonomy" id="882211"/>
    <lineage>
        <taxon>Bacteria</taxon>
        <taxon>Pseudomonadati</taxon>
        <taxon>Pseudomonadota</taxon>
        <taxon>Gammaproteobacteria</taxon>
        <taxon>Pseudomonadales</taxon>
        <taxon>Pseudomonadaceae</taxon>
        <taxon>Pseudomonas</taxon>
    </lineage>
</organism>
<evidence type="ECO:0000313" key="5">
    <source>
        <dbReference type="Proteomes" id="UP000183613"/>
    </source>
</evidence>
<dbReference type="PANTHER" id="PTHR45712:SF22">
    <property type="entry name" value="INSULIN-LIKE GROWTH FACTOR-BINDING PROTEIN COMPLEX ACID LABILE SUBUNIT"/>
    <property type="match status" value="1"/>
</dbReference>
<keyword evidence="1" id="KW-0433">Leucine-rich repeat</keyword>
<evidence type="ECO:0000313" key="4">
    <source>
        <dbReference type="EMBL" id="SEF07912.1"/>
    </source>
</evidence>
<dbReference type="Gene3D" id="3.80.10.10">
    <property type="entry name" value="Ribonuclease Inhibitor"/>
    <property type="match status" value="1"/>
</dbReference>
<dbReference type="Proteomes" id="UP000183613">
    <property type="component" value="Unassembled WGS sequence"/>
</dbReference>
<sequence>MPEPTFQSPAIGLHTEFIKQRIPQWFKDAALHRQLAFKQLEPTLPQWLHDATAQAWHTLKHNHQQHRQALNHTDRLLNRLQGLDLFAEPLLKQAIKTTFGLELDVRNTYLAHKLARPSRSDLGGALVLDTTHNNLIPNYREISLLEAALANFTASETSPGPCTDCVAIVPYRYSINPLEIALPIRPEAFARLCRTLDLGQRYQEHLKAILEPEEASKRRQVRESLIASDQKALALCANIALLKGDIQADTHVLVQEVIANRPNVLWHGKPVRYSRLKILSSVLSGILLISGDRSATTTERVLIYIPGDDTRPLKEYASYRACIDDLLLRLKSARFRQFFARFVGLNQQGAFFSRLKHSFDPHNRLSHTDDYTGTAKGLEFADEFIGDLWLNRCDVHLRKLFSDAQTAAVPTNTEDARERLSRLEGFFNAAIDTFNVAAFFIPGVGQIMLLVGCAQMLNDAFTGIEAWEQGEIEQAWGHLASVALNVGFIAASSQVLPAIQNSSLVDGLQPVTLPGSETRLWKPDLSPYEFDPVPAALQPNDRGLHLHNGAEWLSVEGKTYHVEQGPRSPGYRIKHPDRPQAYAPRVQHNGQGAWLIETEQPLQWSDSQLFKRLSPVNASFSDEDAARILAITRTEPGVLRRIHADGLPTPALLADTVQRFKIDRDIEHFITQMQSPDPAERQKADPQSQLQLLTSDELWPRSKVLRVIGHEGEIIAQYPKAGGHLPRIQILEAQLKNGDLLGTVLQTLDDTETRLLLGESPALGDTLSNHAVRTARLYSTLVRMAQAKRVEMFDSRYNAAQMSANPQVSLLQDTFPGLTVRSAQELIWHADLEELQQLLDHNTLAPRLQEEARWHVLQTRANRAYEGLFLDSVASADSEWLALKTIEAMPGWSADIRLEVREEHFSGKLLNSIGSQDAPIRKVLIKSQNLYSARDADNLQLHGPDDLYSAVLHALPDRERKALDLPHVGQGQNLKQSVRQRPLLPRLPVQLYLDYPPVAPDFESPMRLASGRESYPLLGGDTPGQPLPSLGQLAQRLFPGFNPIEKTRFLATLPADPVLARQRLAHLRTEYLELSDELEIWALNNPANHPITGEPNSQQMLQMQLRSRREFGELLKRCWRRQTGSDHFYTYQLGYNYELISSRILFDSMPALNADFSHVSRLSLRGLGPIMGMEEFLQQFPNLRRLRLQGIQMDRLPEVLAAMPGLFELKLHDCGITLTPESAQVLGGMEQLGIIELDNNPLGITPDFSNMPDLLSVSMQNCNLTEFPVSILSRPRLQTADFTHNEIVTLPDDIFEAPIAQTHLIFISGTALSEQSLQRVRTYYLQTGIDLGINMLDVEPLPETTPEE</sequence>
<dbReference type="Pfam" id="PF20178">
    <property type="entry name" value="ToxA_N"/>
    <property type="match status" value="1"/>
</dbReference>
<dbReference type="SUPFAM" id="SSF52058">
    <property type="entry name" value="L domain-like"/>
    <property type="match status" value="1"/>
</dbReference>
<evidence type="ECO:0000256" key="2">
    <source>
        <dbReference type="ARBA" id="ARBA00022737"/>
    </source>
</evidence>
<protein>
    <recommendedName>
        <fullName evidence="3">Dermonecrotic toxin N-terminal domain-containing protein</fullName>
    </recommendedName>
</protein>
<dbReference type="PANTHER" id="PTHR45712">
    <property type="entry name" value="AGAP008170-PA"/>
    <property type="match status" value="1"/>
</dbReference>
<dbReference type="InterPro" id="IPR032675">
    <property type="entry name" value="LRR_dom_sf"/>
</dbReference>
<dbReference type="EMBL" id="FNUD01000002">
    <property type="protein sequence ID" value="SEF07912.1"/>
    <property type="molecule type" value="Genomic_DNA"/>
</dbReference>
<keyword evidence="2" id="KW-0677">Repeat</keyword>
<evidence type="ECO:0000256" key="1">
    <source>
        <dbReference type="ARBA" id="ARBA00022614"/>
    </source>
</evidence>
<feature type="domain" description="Dermonecrotic toxin N-terminal" evidence="3">
    <location>
        <begin position="77"/>
        <end position="343"/>
    </location>
</feature>